<evidence type="ECO:0000313" key="7">
    <source>
        <dbReference type="EMBL" id="QEL14056.1"/>
    </source>
</evidence>
<dbReference type="EMBL" id="CP042425">
    <property type="protein sequence ID" value="QEL14056.1"/>
    <property type="molecule type" value="Genomic_DNA"/>
</dbReference>
<feature type="region of interest" description="Disordered" evidence="5">
    <location>
        <begin position="116"/>
        <end position="137"/>
    </location>
</feature>
<dbReference type="Proteomes" id="UP000324974">
    <property type="component" value="Chromosome"/>
</dbReference>
<keyword evidence="8" id="KW-1185">Reference proteome</keyword>
<dbReference type="GO" id="GO:0006352">
    <property type="term" value="P:DNA-templated transcription initiation"/>
    <property type="evidence" value="ECO:0007669"/>
    <property type="project" value="InterPro"/>
</dbReference>
<evidence type="ECO:0000256" key="4">
    <source>
        <dbReference type="ARBA" id="ARBA00023163"/>
    </source>
</evidence>
<dbReference type="InterPro" id="IPR039425">
    <property type="entry name" value="RNA_pol_sigma-70-like"/>
</dbReference>
<evidence type="ECO:0000313" key="8">
    <source>
        <dbReference type="Proteomes" id="UP000324974"/>
    </source>
</evidence>
<dbReference type="GO" id="GO:0016987">
    <property type="term" value="F:sigma factor activity"/>
    <property type="evidence" value="ECO:0007669"/>
    <property type="project" value="UniProtKB-KW"/>
</dbReference>
<dbReference type="NCBIfam" id="TIGR02937">
    <property type="entry name" value="sigma70-ECF"/>
    <property type="match status" value="1"/>
</dbReference>
<dbReference type="Gene3D" id="1.10.1740.10">
    <property type="match status" value="1"/>
</dbReference>
<dbReference type="Pfam" id="PF04542">
    <property type="entry name" value="Sigma70_r2"/>
    <property type="match status" value="1"/>
</dbReference>
<dbReference type="InterPro" id="IPR007627">
    <property type="entry name" value="RNA_pol_sigma70_r2"/>
</dbReference>
<dbReference type="RefSeq" id="WP_149108979.1">
    <property type="nucleotide sequence ID" value="NZ_CP042425.1"/>
</dbReference>
<evidence type="ECO:0000259" key="6">
    <source>
        <dbReference type="Pfam" id="PF04542"/>
    </source>
</evidence>
<evidence type="ECO:0000256" key="1">
    <source>
        <dbReference type="ARBA" id="ARBA00010641"/>
    </source>
</evidence>
<accession>A0A5C1A7T9</accession>
<keyword evidence="2" id="KW-0805">Transcription regulation</keyword>
<keyword evidence="4" id="KW-0804">Transcription</keyword>
<proteinExistence type="inferred from homology"/>
<feature type="compositionally biased region" description="Basic residues" evidence="5">
    <location>
        <begin position="357"/>
        <end position="369"/>
    </location>
</feature>
<evidence type="ECO:0000256" key="3">
    <source>
        <dbReference type="ARBA" id="ARBA00023082"/>
    </source>
</evidence>
<dbReference type="PANTHER" id="PTHR43133">
    <property type="entry name" value="RNA POLYMERASE ECF-TYPE SIGMA FACTO"/>
    <property type="match status" value="1"/>
</dbReference>
<dbReference type="Gene3D" id="1.10.10.10">
    <property type="entry name" value="Winged helix-like DNA-binding domain superfamily/Winged helix DNA-binding domain"/>
    <property type="match status" value="1"/>
</dbReference>
<dbReference type="SUPFAM" id="SSF88659">
    <property type="entry name" value="Sigma3 and sigma4 domains of RNA polymerase sigma factors"/>
    <property type="match status" value="1"/>
</dbReference>
<dbReference type="InterPro" id="IPR013324">
    <property type="entry name" value="RNA_pol_sigma_r3/r4-like"/>
</dbReference>
<dbReference type="InterPro" id="IPR036388">
    <property type="entry name" value="WH-like_DNA-bd_sf"/>
</dbReference>
<name>A0A5C1A7T9_9BACT</name>
<dbReference type="KEGG" id="lrs:PX52LOC_00919"/>
<protein>
    <submittedName>
        <fullName evidence="7">Sigma-70 family RNA polymerase sigma factor</fullName>
    </submittedName>
</protein>
<dbReference type="InterPro" id="IPR014284">
    <property type="entry name" value="RNA_pol_sigma-70_dom"/>
</dbReference>
<dbReference type="PANTHER" id="PTHR43133:SF51">
    <property type="entry name" value="RNA POLYMERASE SIGMA FACTOR"/>
    <property type="match status" value="1"/>
</dbReference>
<dbReference type="AlphaFoldDB" id="A0A5C1A7T9"/>
<dbReference type="SUPFAM" id="SSF88946">
    <property type="entry name" value="Sigma2 domain of RNA polymerase sigma factors"/>
    <property type="match status" value="1"/>
</dbReference>
<keyword evidence="3" id="KW-0731">Sigma factor</keyword>
<gene>
    <name evidence="7" type="ORF">PX52LOC_00919</name>
</gene>
<evidence type="ECO:0000256" key="5">
    <source>
        <dbReference type="SAM" id="MobiDB-lite"/>
    </source>
</evidence>
<feature type="domain" description="RNA polymerase sigma-70 region 2" evidence="6">
    <location>
        <begin position="39"/>
        <end position="81"/>
    </location>
</feature>
<feature type="compositionally biased region" description="Acidic residues" evidence="5">
    <location>
        <begin position="127"/>
        <end position="137"/>
    </location>
</feature>
<dbReference type="InterPro" id="IPR013325">
    <property type="entry name" value="RNA_pol_sigma_r2"/>
</dbReference>
<comment type="similarity">
    <text evidence="1">Belongs to the sigma-70 factor family. ECF subfamily.</text>
</comment>
<dbReference type="OrthoDB" id="9784272at2"/>
<evidence type="ECO:0000256" key="2">
    <source>
        <dbReference type="ARBA" id="ARBA00023015"/>
    </source>
</evidence>
<organism evidence="7 8">
    <name type="scientific">Limnoglobus roseus</name>
    <dbReference type="NCBI Taxonomy" id="2598579"/>
    <lineage>
        <taxon>Bacteria</taxon>
        <taxon>Pseudomonadati</taxon>
        <taxon>Planctomycetota</taxon>
        <taxon>Planctomycetia</taxon>
        <taxon>Gemmatales</taxon>
        <taxon>Gemmataceae</taxon>
        <taxon>Limnoglobus</taxon>
    </lineage>
</organism>
<feature type="region of interest" description="Disordered" evidence="5">
    <location>
        <begin position="337"/>
        <end position="389"/>
    </location>
</feature>
<feature type="compositionally biased region" description="Basic residues" evidence="5">
    <location>
        <begin position="379"/>
        <end position="389"/>
    </location>
</feature>
<reference evidence="8" key="1">
    <citation type="submission" date="2019-08" db="EMBL/GenBank/DDBJ databases">
        <title>Limnoglobus roseus gen. nov., sp. nov., a novel freshwater planctomycete with a giant genome from the family Gemmataceae.</title>
        <authorList>
            <person name="Kulichevskaya I.S."/>
            <person name="Naumoff D.G."/>
            <person name="Miroshnikov K."/>
            <person name="Ivanova A."/>
            <person name="Philippov D.A."/>
            <person name="Hakobyan A."/>
            <person name="Rijpstra I.C."/>
            <person name="Sinninghe Damste J.S."/>
            <person name="Liesack W."/>
            <person name="Dedysh S.N."/>
        </authorList>
    </citation>
    <scope>NUCLEOTIDE SEQUENCE [LARGE SCALE GENOMIC DNA]</scope>
    <source>
        <strain evidence="8">PX52</strain>
    </source>
</reference>
<sequence>MCQAPPATPSKYTREERGAMLAQADRSIGKVVLRMFPLHHFDDVMQDVRIEVLKAMDKFDPARGAAWVTYATGIAKRAILRIRESQFITEPVAAALLRNPHGFDITFEEMASGYPSPDASVLGPDADAGELDDEDGDEAHRAVRAAVAEPLLANLSPAARAIVEPIVLDGMTPAQVADRIGRSVKDVKLMLRNATKTLAAGNPAVQSALGSEWKPQRPRKSSGRARAVTRSKKCDKLEPVAIAALQEFGPVMRPIAERIGVGKDTLASWPRFREVYDRMAAEFPSVKAFQLQAKAIEVLKDCGPILHRIAKQVGVSGITLLRWPGFRAAFELAQATSTAEEPRSEPPPAAVPVAPSHRPRSGHGWHFGKRLAPWTARTLGRRGRRAGKR</sequence>